<dbReference type="PANTHER" id="PTHR24413">
    <property type="entry name" value="SPECKLE-TYPE POZ PROTEIN"/>
    <property type="match status" value="1"/>
</dbReference>
<evidence type="ECO:0000259" key="2">
    <source>
        <dbReference type="Pfam" id="PF00651"/>
    </source>
</evidence>
<dbReference type="KEGG" id="dpx:DAPPUDRAFT_45536"/>
<dbReference type="InParanoid" id="E9G3L1"/>
<feature type="domain" description="BTB" evidence="2">
    <location>
        <begin position="1"/>
        <end position="74"/>
    </location>
</feature>
<dbReference type="GO" id="GO:0043161">
    <property type="term" value="P:proteasome-mediated ubiquitin-dependent protein catabolic process"/>
    <property type="evidence" value="ECO:0000318"/>
    <property type="project" value="GO_Central"/>
</dbReference>
<dbReference type="EMBL" id="GL732531">
    <property type="protein sequence ID" value="EFX85970.1"/>
    <property type="molecule type" value="Genomic_DNA"/>
</dbReference>
<dbReference type="OrthoDB" id="6359816at2759"/>
<keyword evidence="1" id="KW-0479">Metal-binding</keyword>
<dbReference type="HOGENOM" id="CLU_004253_9_3_1"/>
<dbReference type="GO" id="GO:0046872">
    <property type="term" value="F:metal ion binding"/>
    <property type="evidence" value="ECO:0007669"/>
    <property type="project" value="UniProtKB-KW"/>
</dbReference>
<dbReference type="InterPro" id="IPR011333">
    <property type="entry name" value="SKP1/BTB/POZ_sf"/>
</dbReference>
<evidence type="ECO:0000313" key="4">
    <source>
        <dbReference type="Proteomes" id="UP000000305"/>
    </source>
</evidence>
<keyword evidence="4" id="KW-1185">Reference proteome</keyword>
<dbReference type="eggNOG" id="KOG1987">
    <property type="taxonomic scope" value="Eukaryota"/>
</dbReference>
<accession>E9G3L1</accession>
<organism evidence="3 4">
    <name type="scientific">Daphnia pulex</name>
    <name type="common">Water flea</name>
    <dbReference type="NCBI Taxonomy" id="6669"/>
    <lineage>
        <taxon>Eukaryota</taxon>
        <taxon>Metazoa</taxon>
        <taxon>Ecdysozoa</taxon>
        <taxon>Arthropoda</taxon>
        <taxon>Crustacea</taxon>
        <taxon>Branchiopoda</taxon>
        <taxon>Diplostraca</taxon>
        <taxon>Cladocera</taxon>
        <taxon>Anomopoda</taxon>
        <taxon>Daphniidae</taxon>
        <taxon>Daphnia</taxon>
    </lineage>
</organism>
<dbReference type="Pfam" id="PF00651">
    <property type="entry name" value="BTB"/>
    <property type="match status" value="1"/>
</dbReference>
<dbReference type="CDD" id="cd14733">
    <property type="entry name" value="BACK"/>
    <property type="match status" value="1"/>
</dbReference>
<dbReference type="GO" id="GO:0009751">
    <property type="term" value="P:response to salicylic acid"/>
    <property type="evidence" value="ECO:0007669"/>
    <property type="project" value="UniProtKB-ARBA"/>
</dbReference>
<dbReference type="GO" id="GO:0030162">
    <property type="term" value="P:regulation of proteolysis"/>
    <property type="evidence" value="ECO:0000318"/>
    <property type="project" value="GO_Central"/>
</dbReference>
<sequence length="147" mass="16898">MFQKSFIESQTRQVNIDDIEMEVFRQLLIYLYSGDAPKLASDEVDVKTTQLLFEVADKYAVETLKKECVNVLLKEVDAENVIKLLVWSNFHSITELFDGAMKVLVDNFRAISFQPEWLDFMKNFPDLCLVATQRMSALLPPSTHSTV</sequence>
<dbReference type="Gene3D" id="3.30.710.10">
    <property type="entry name" value="Potassium Channel Kv1.1, Chain A"/>
    <property type="match status" value="1"/>
</dbReference>
<evidence type="ECO:0000313" key="3">
    <source>
        <dbReference type="EMBL" id="EFX85970.1"/>
    </source>
</evidence>
<protein>
    <recommendedName>
        <fullName evidence="2">BTB domain-containing protein</fullName>
    </recommendedName>
</protein>
<reference evidence="3 4" key="1">
    <citation type="journal article" date="2011" name="Science">
        <title>The ecoresponsive genome of Daphnia pulex.</title>
        <authorList>
            <person name="Colbourne J.K."/>
            <person name="Pfrender M.E."/>
            <person name="Gilbert D."/>
            <person name="Thomas W.K."/>
            <person name="Tucker A."/>
            <person name="Oakley T.H."/>
            <person name="Tokishita S."/>
            <person name="Aerts A."/>
            <person name="Arnold G.J."/>
            <person name="Basu M.K."/>
            <person name="Bauer D.J."/>
            <person name="Caceres C.E."/>
            <person name="Carmel L."/>
            <person name="Casola C."/>
            <person name="Choi J.H."/>
            <person name="Detter J.C."/>
            <person name="Dong Q."/>
            <person name="Dusheyko S."/>
            <person name="Eads B.D."/>
            <person name="Frohlich T."/>
            <person name="Geiler-Samerotte K.A."/>
            <person name="Gerlach D."/>
            <person name="Hatcher P."/>
            <person name="Jogdeo S."/>
            <person name="Krijgsveld J."/>
            <person name="Kriventseva E.V."/>
            <person name="Kultz D."/>
            <person name="Laforsch C."/>
            <person name="Lindquist E."/>
            <person name="Lopez J."/>
            <person name="Manak J.R."/>
            <person name="Muller J."/>
            <person name="Pangilinan J."/>
            <person name="Patwardhan R.P."/>
            <person name="Pitluck S."/>
            <person name="Pritham E.J."/>
            <person name="Rechtsteiner A."/>
            <person name="Rho M."/>
            <person name="Rogozin I.B."/>
            <person name="Sakarya O."/>
            <person name="Salamov A."/>
            <person name="Schaack S."/>
            <person name="Shapiro H."/>
            <person name="Shiga Y."/>
            <person name="Skalitzky C."/>
            <person name="Smith Z."/>
            <person name="Souvorov A."/>
            <person name="Sung W."/>
            <person name="Tang Z."/>
            <person name="Tsuchiya D."/>
            <person name="Tu H."/>
            <person name="Vos H."/>
            <person name="Wang M."/>
            <person name="Wolf Y.I."/>
            <person name="Yamagata H."/>
            <person name="Yamada T."/>
            <person name="Ye Y."/>
            <person name="Shaw J.R."/>
            <person name="Andrews J."/>
            <person name="Crease T.J."/>
            <person name="Tang H."/>
            <person name="Lucas S.M."/>
            <person name="Robertson H.M."/>
            <person name="Bork P."/>
            <person name="Koonin E.V."/>
            <person name="Zdobnov E.M."/>
            <person name="Grigoriev I.V."/>
            <person name="Lynch M."/>
            <person name="Boore J.L."/>
        </authorList>
    </citation>
    <scope>NUCLEOTIDE SEQUENCE [LARGE SCALE GENOMIC DNA]</scope>
</reference>
<dbReference type="Gene3D" id="1.25.40.420">
    <property type="match status" value="1"/>
</dbReference>
<dbReference type="AlphaFoldDB" id="E9G3L1"/>
<dbReference type="GO" id="GO:0005634">
    <property type="term" value="C:nucleus"/>
    <property type="evidence" value="ECO:0000318"/>
    <property type="project" value="GO_Central"/>
</dbReference>
<dbReference type="FunFam" id="1.25.40.420:FF:000012">
    <property type="entry name" value="BTB/POZ and TAZ domain-containing protein 2"/>
    <property type="match status" value="1"/>
</dbReference>
<dbReference type="GO" id="GO:0005516">
    <property type="term" value="F:calmodulin binding"/>
    <property type="evidence" value="ECO:0007669"/>
    <property type="project" value="UniProtKB-ARBA"/>
</dbReference>
<dbReference type="GO" id="GO:0042542">
    <property type="term" value="P:response to hydrogen peroxide"/>
    <property type="evidence" value="ECO:0007669"/>
    <property type="project" value="UniProtKB-ARBA"/>
</dbReference>
<evidence type="ECO:0000256" key="1">
    <source>
        <dbReference type="ARBA" id="ARBA00022723"/>
    </source>
</evidence>
<gene>
    <name evidence="3" type="ORF">DAPPUDRAFT_45536</name>
</gene>
<dbReference type="SUPFAM" id="SSF54695">
    <property type="entry name" value="POZ domain"/>
    <property type="match status" value="1"/>
</dbReference>
<name>E9G3L1_DAPPU</name>
<dbReference type="PhylomeDB" id="E9G3L1"/>
<dbReference type="InterPro" id="IPR000210">
    <property type="entry name" value="BTB/POZ_dom"/>
</dbReference>
<dbReference type="GO" id="GO:0031625">
    <property type="term" value="F:ubiquitin protein ligase binding"/>
    <property type="evidence" value="ECO:0000318"/>
    <property type="project" value="GO_Central"/>
</dbReference>
<dbReference type="Proteomes" id="UP000000305">
    <property type="component" value="Unassembled WGS sequence"/>
</dbReference>
<dbReference type="GO" id="GO:0005737">
    <property type="term" value="C:cytoplasm"/>
    <property type="evidence" value="ECO:0000318"/>
    <property type="project" value="GO_Central"/>
</dbReference>
<proteinExistence type="predicted"/>